<dbReference type="GO" id="GO:0010133">
    <property type="term" value="P:L-proline catabolic process to L-glutamate"/>
    <property type="evidence" value="ECO:0007669"/>
    <property type="project" value="TreeGrafter"/>
</dbReference>
<feature type="domain" description="Proline dehydrogenase" evidence="2">
    <location>
        <begin position="85"/>
        <end position="380"/>
    </location>
</feature>
<dbReference type="GO" id="GO:0071949">
    <property type="term" value="F:FAD binding"/>
    <property type="evidence" value="ECO:0007669"/>
    <property type="project" value="TreeGrafter"/>
</dbReference>
<dbReference type="AlphaFoldDB" id="A0A6J4KF99"/>
<dbReference type="InterPro" id="IPR002872">
    <property type="entry name" value="Proline_DH_dom"/>
</dbReference>
<evidence type="ECO:0000259" key="2">
    <source>
        <dbReference type="Pfam" id="PF01619"/>
    </source>
</evidence>
<dbReference type="GO" id="GO:0004657">
    <property type="term" value="F:proline dehydrogenase activity"/>
    <property type="evidence" value="ECO:0007669"/>
    <property type="project" value="InterPro"/>
</dbReference>
<reference evidence="3" key="1">
    <citation type="submission" date="2020-02" db="EMBL/GenBank/DDBJ databases">
        <authorList>
            <person name="Meier V. D."/>
        </authorList>
    </citation>
    <scope>NUCLEOTIDE SEQUENCE</scope>
    <source>
        <strain evidence="3">AVDCRST_MAG56</strain>
    </source>
</reference>
<gene>
    <name evidence="3" type="ORF">AVDCRST_MAG56-5686</name>
</gene>
<dbReference type="PANTHER" id="PTHR13914:SF0">
    <property type="entry name" value="PROLINE DEHYDROGENASE 1, MITOCHONDRIAL"/>
    <property type="match status" value="1"/>
</dbReference>
<evidence type="ECO:0000256" key="1">
    <source>
        <dbReference type="ARBA" id="ARBA00023002"/>
    </source>
</evidence>
<dbReference type="Pfam" id="PF01619">
    <property type="entry name" value="Pro_dh"/>
    <property type="match status" value="1"/>
</dbReference>
<proteinExistence type="predicted"/>
<dbReference type="PANTHER" id="PTHR13914">
    <property type="entry name" value="PROLINE OXIDASE"/>
    <property type="match status" value="1"/>
</dbReference>
<dbReference type="SUPFAM" id="SSF51730">
    <property type="entry name" value="FAD-linked oxidoreductase"/>
    <property type="match status" value="1"/>
</dbReference>
<dbReference type="InterPro" id="IPR015659">
    <property type="entry name" value="Proline_oxidase"/>
</dbReference>
<dbReference type="InterPro" id="IPR029041">
    <property type="entry name" value="FAD-linked_oxidoreductase-like"/>
</dbReference>
<dbReference type="Gene3D" id="3.20.20.220">
    <property type="match status" value="1"/>
</dbReference>
<organism evidence="3">
    <name type="scientific">uncultured Cytophagales bacterium</name>
    <dbReference type="NCBI Taxonomy" id="158755"/>
    <lineage>
        <taxon>Bacteria</taxon>
        <taxon>Pseudomonadati</taxon>
        <taxon>Bacteroidota</taxon>
        <taxon>Sphingobacteriia</taxon>
        <taxon>Sphingobacteriales</taxon>
        <taxon>environmental samples</taxon>
    </lineage>
</organism>
<protein>
    <submittedName>
        <fullName evidence="3">Carbapenem antibiotics biosynthesis protein carD</fullName>
    </submittedName>
</protein>
<name>A0A6J4KF99_9SPHI</name>
<evidence type="ECO:0000313" key="3">
    <source>
        <dbReference type="EMBL" id="CAA9304212.1"/>
    </source>
</evidence>
<keyword evidence="1" id="KW-0560">Oxidoreductase</keyword>
<dbReference type="EMBL" id="CADCTQ010000471">
    <property type="protein sequence ID" value="CAA9304212.1"/>
    <property type="molecule type" value="Genomic_DNA"/>
</dbReference>
<sequence>MTAVTTHKTISFADTSVAFASKSDARLRKMYYLFAAMNNAPLVNVGTGALKLALKLNLPVKGLIKYTIFEQFCGGETITDCEPVVRKLHQYGVGTILDYSVEGEKTEAGFEATTREIVATIRKAAGNPAIPFSVFKITGVADTDLLGKVQGGGPLSAAEKAAFDQAKARVDVICREAFTHKVHVFIDGEETWIQGTIDALAYEMMRKYNRQEAIVWNTYQLYRHDMLDNLKKAFGEAEREGFYLGAKLVRGAYMEKERNVAGQRGLPDLIQPDKHRTDTDFNDALRFCVDHLDRIRFCAGTHNEESCYLLTQLMEERNVPANDRRVWFAQLYGMSDNISYNLARAGYNVAKYVPYGPVKSVMPYLFRRADENTSIAGQSSREFRLIEKEMQRRKRK</sequence>
<accession>A0A6J4KF99</accession>